<evidence type="ECO:0000256" key="1">
    <source>
        <dbReference type="SAM" id="MobiDB-lite"/>
    </source>
</evidence>
<gene>
    <name evidence="2" type="ORF">TrRE_jg3610</name>
</gene>
<keyword evidence="3" id="KW-1185">Reference proteome</keyword>
<dbReference type="EMBL" id="BRXZ01000798">
    <property type="protein sequence ID" value="GMH54173.1"/>
    <property type="molecule type" value="Genomic_DNA"/>
</dbReference>
<dbReference type="AlphaFoldDB" id="A0A9W6ZND7"/>
<dbReference type="Proteomes" id="UP001165082">
    <property type="component" value="Unassembled WGS sequence"/>
</dbReference>
<name>A0A9W6ZND7_9STRA</name>
<evidence type="ECO:0000313" key="2">
    <source>
        <dbReference type="EMBL" id="GMH54173.1"/>
    </source>
</evidence>
<feature type="region of interest" description="Disordered" evidence="1">
    <location>
        <begin position="1"/>
        <end position="82"/>
    </location>
</feature>
<sequence>MEYMNITQEGKAPSPKSQPIQREEESGEGQTHLGFVLDETPSSEGDQIPHNSKRSPTTRARIKPPSPPTNEKKIRTRSMDVS</sequence>
<accession>A0A9W6ZND7</accession>
<reference evidence="2" key="1">
    <citation type="submission" date="2022-07" db="EMBL/GenBank/DDBJ databases">
        <title>Genome analysis of Parmales, a sister group of diatoms, reveals the evolutionary specialization of diatoms from phago-mixotrophs to photoautotrophs.</title>
        <authorList>
            <person name="Ban H."/>
            <person name="Sato S."/>
            <person name="Yoshikawa S."/>
            <person name="Kazumasa Y."/>
            <person name="Nakamura Y."/>
            <person name="Ichinomiya M."/>
            <person name="Saitoh K."/>
            <person name="Sato N."/>
            <person name="Blanc-Mathieu R."/>
            <person name="Endo H."/>
            <person name="Kuwata A."/>
            <person name="Ogata H."/>
        </authorList>
    </citation>
    <scope>NUCLEOTIDE SEQUENCE</scope>
</reference>
<proteinExistence type="predicted"/>
<dbReference type="OrthoDB" id="10327800at2759"/>
<organism evidence="2 3">
    <name type="scientific">Triparma retinervis</name>
    <dbReference type="NCBI Taxonomy" id="2557542"/>
    <lineage>
        <taxon>Eukaryota</taxon>
        <taxon>Sar</taxon>
        <taxon>Stramenopiles</taxon>
        <taxon>Ochrophyta</taxon>
        <taxon>Bolidophyceae</taxon>
        <taxon>Parmales</taxon>
        <taxon>Triparmaceae</taxon>
        <taxon>Triparma</taxon>
    </lineage>
</organism>
<evidence type="ECO:0000313" key="3">
    <source>
        <dbReference type="Proteomes" id="UP001165082"/>
    </source>
</evidence>
<protein>
    <submittedName>
        <fullName evidence="2">Uncharacterized protein</fullName>
    </submittedName>
</protein>
<comment type="caution">
    <text evidence="2">The sequence shown here is derived from an EMBL/GenBank/DDBJ whole genome shotgun (WGS) entry which is preliminary data.</text>
</comment>